<keyword evidence="1" id="KW-0418">Kinase</keyword>
<comment type="caution">
    <text evidence="1">The sequence shown here is derived from an EMBL/GenBank/DDBJ whole genome shotgun (WGS) entry which is preliminary data.</text>
</comment>
<evidence type="ECO:0000313" key="2">
    <source>
        <dbReference type="Proteomes" id="UP000287247"/>
    </source>
</evidence>
<evidence type="ECO:0000313" key="1">
    <source>
        <dbReference type="EMBL" id="GBF82021.1"/>
    </source>
</evidence>
<reference evidence="2" key="1">
    <citation type="submission" date="2017-05" db="EMBL/GenBank/DDBJ databases">
        <title>Physiological properties and genetic analysis related to exopolysaccharide production of fresh-water unicellular cyanobacterium Aphanothece sacrum, Suizenji Nori, that has been cultured as a food source in Japan.</title>
        <authorList>
            <person name="Kanesaki Y."/>
            <person name="Yoshikawa S."/>
            <person name="Ohki K."/>
        </authorList>
    </citation>
    <scope>NUCLEOTIDE SEQUENCE [LARGE SCALE GENOMIC DNA]</scope>
    <source>
        <strain evidence="2">FPU1</strain>
    </source>
</reference>
<organism evidence="1 2">
    <name type="scientific">Aphanothece sacrum FPU1</name>
    <dbReference type="NCBI Taxonomy" id="1920663"/>
    <lineage>
        <taxon>Bacteria</taxon>
        <taxon>Bacillati</taxon>
        <taxon>Cyanobacteriota</taxon>
        <taxon>Cyanophyceae</taxon>
        <taxon>Oscillatoriophycideae</taxon>
        <taxon>Chroococcales</taxon>
        <taxon>Aphanothecaceae</taxon>
        <taxon>Aphanothece</taxon>
    </lineage>
</organism>
<keyword evidence="1" id="KW-0808">Transferase</keyword>
<dbReference type="EMBL" id="BDQK01000014">
    <property type="protein sequence ID" value="GBF82021.1"/>
    <property type="molecule type" value="Genomic_DNA"/>
</dbReference>
<accession>A0A401ILA5</accession>
<keyword evidence="2" id="KW-1185">Reference proteome</keyword>
<dbReference type="AlphaFoldDB" id="A0A401ILA5"/>
<dbReference type="Proteomes" id="UP000287247">
    <property type="component" value="Unassembled WGS sequence"/>
</dbReference>
<protein>
    <submittedName>
        <fullName evidence="1">Aspartate kinase</fullName>
    </submittedName>
</protein>
<name>A0A401ILA5_APHSA</name>
<dbReference type="GO" id="GO:0016301">
    <property type="term" value="F:kinase activity"/>
    <property type="evidence" value="ECO:0007669"/>
    <property type="project" value="UniProtKB-KW"/>
</dbReference>
<sequence>MNRETLNDLSEKITQLQTACLAKFSLDTEIETIFRQVLTEIETSQNHGECQQDLFLYVELLRYFDKINSCLNSQFPRSLSSEELINLSNRPLYNTIRLKL</sequence>
<gene>
    <name evidence="1" type="ORF">AsFPU1_3444</name>
</gene>
<proteinExistence type="predicted"/>
<dbReference type="RefSeq" id="WP_124975990.1">
    <property type="nucleotide sequence ID" value="NZ_BDQK01000014.1"/>
</dbReference>